<feature type="region of interest" description="Disordered" evidence="6">
    <location>
        <begin position="840"/>
        <end position="859"/>
    </location>
</feature>
<keyword evidence="4" id="KW-0804">Transcription</keyword>
<dbReference type="GO" id="GO:0005634">
    <property type="term" value="C:nucleus"/>
    <property type="evidence" value="ECO:0007669"/>
    <property type="project" value="UniProtKB-SubCell"/>
</dbReference>
<feature type="region of interest" description="Disordered" evidence="6">
    <location>
        <begin position="112"/>
        <end position="142"/>
    </location>
</feature>
<feature type="compositionally biased region" description="Polar residues" evidence="6">
    <location>
        <begin position="12"/>
        <end position="22"/>
    </location>
</feature>
<feature type="region of interest" description="Disordered" evidence="6">
    <location>
        <begin position="1"/>
        <end position="44"/>
    </location>
</feature>
<accession>A0A6A6NJE2</accession>
<feature type="compositionally biased region" description="Polar residues" evidence="6">
    <location>
        <begin position="129"/>
        <end position="142"/>
    </location>
</feature>
<evidence type="ECO:0000256" key="4">
    <source>
        <dbReference type="ARBA" id="ARBA00023163"/>
    </source>
</evidence>
<feature type="region of interest" description="Disordered" evidence="6">
    <location>
        <begin position="952"/>
        <end position="974"/>
    </location>
</feature>
<dbReference type="Pfam" id="PF02365">
    <property type="entry name" value="NAM"/>
    <property type="match status" value="2"/>
</dbReference>
<dbReference type="PANTHER" id="PTHR31989">
    <property type="entry name" value="NAC DOMAIN-CONTAINING PROTEIN 82-RELATED"/>
    <property type="match status" value="1"/>
</dbReference>
<evidence type="ECO:0000313" key="8">
    <source>
        <dbReference type="EMBL" id="KAF2324962.1"/>
    </source>
</evidence>
<dbReference type="InterPro" id="IPR036093">
    <property type="entry name" value="NAC_dom_sf"/>
</dbReference>
<keyword evidence="5" id="KW-0539">Nucleus</keyword>
<comment type="caution">
    <text evidence="8">The sequence shown here is derived from an EMBL/GenBank/DDBJ whole genome shotgun (WGS) entry which is preliminary data.</text>
</comment>
<reference evidence="8 9" key="1">
    <citation type="journal article" date="2020" name="Mol. Plant">
        <title>The Chromosome-Based Rubber Tree Genome Provides New Insights into Spurge Genome Evolution and Rubber Biosynthesis.</title>
        <authorList>
            <person name="Liu J."/>
            <person name="Shi C."/>
            <person name="Shi C.C."/>
            <person name="Li W."/>
            <person name="Zhang Q.J."/>
            <person name="Zhang Y."/>
            <person name="Li K."/>
            <person name="Lu H.F."/>
            <person name="Shi C."/>
            <person name="Zhu S.T."/>
            <person name="Xiao Z.Y."/>
            <person name="Nan H."/>
            <person name="Yue Y."/>
            <person name="Zhu X.G."/>
            <person name="Wu Y."/>
            <person name="Hong X.N."/>
            <person name="Fan G.Y."/>
            <person name="Tong Y."/>
            <person name="Zhang D."/>
            <person name="Mao C.L."/>
            <person name="Liu Y.L."/>
            <person name="Hao S.J."/>
            <person name="Liu W.Q."/>
            <person name="Lv M.Q."/>
            <person name="Zhang H.B."/>
            <person name="Liu Y."/>
            <person name="Hu-Tang G.R."/>
            <person name="Wang J.P."/>
            <person name="Wang J.H."/>
            <person name="Sun Y.H."/>
            <person name="Ni S.B."/>
            <person name="Chen W.B."/>
            <person name="Zhang X.C."/>
            <person name="Jiao Y.N."/>
            <person name="Eichler E.E."/>
            <person name="Li G.H."/>
            <person name="Liu X."/>
            <person name="Gao L.Z."/>
        </authorList>
    </citation>
    <scope>NUCLEOTIDE SEQUENCE [LARGE SCALE GENOMIC DNA]</scope>
    <source>
        <strain evidence="9">cv. GT1</strain>
        <tissue evidence="8">Leaf</tissue>
    </source>
</reference>
<dbReference type="GO" id="GO:0006355">
    <property type="term" value="P:regulation of DNA-templated transcription"/>
    <property type="evidence" value="ECO:0007669"/>
    <property type="project" value="InterPro"/>
</dbReference>
<evidence type="ECO:0000256" key="3">
    <source>
        <dbReference type="ARBA" id="ARBA00023125"/>
    </source>
</evidence>
<dbReference type="SUPFAM" id="SSF101941">
    <property type="entry name" value="NAC domain"/>
    <property type="match status" value="2"/>
</dbReference>
<evidence type="ECO:0000256" key="2">
    <source>
        <dbReference type="ARBA" id="ARBA00023015"/>
    </source>
</evidence>
<evidence type="ECO:0000256" key="6">
    <source>
        <dbReference type="SAM" id="MobiDB-lite"/>
    </source>
</evidence>
<keyword evidence="2" id="KW-0805">Transcription regulation</keyword>
<keyword evidence="3" id="KW-0238">DNA-binding</keyword>
<proteinExistence type="predicted"/>
<dbReference type="AlphaFoldDB" id="A0A6A6NJE2"/>
<name>A0A6A6NJE2_HEVBR</name>
<feature type="domain" description="NAC" evidence="7">
    <location>
        <begin position="331"/>
        <end position="481"/>
    </location>
</feature>
<evidence type="ECO:0000259" key="7">
    <source>
        <dbReference type="PROSITE" id="PS51005"/>
    </source>
</evidence>
<sequence>MRPNKKARKGESNSNLASAFTSENEKLEEMKANSAYGEGEPSSHTILDLENQNLNKIASISTCNQGETISLMASNFDNGFYKGAAVSTCNEGETSFSVAFDLENHSPKEITDMSSYNKVKPSCPRASGLENQSPNEITTLSTNNKGETSCFRTFDFENQNSNAFEKGKQINLVTSDFEKQNPNKNKDILASIGGEQIPTMETPSVFEYQNHYKKIGASICEDHWSPSMTSNVGETTCQEVQSQYKKTTMPISEDCLGSWTTSNVQEAMFQVQSQYNIVMPTPEDNSAPLDAETIPEISSQELEEIIAFFELQDCLNSAPQQPISDKEGPGPMVGYRFHPTDYELVNHFLKRKIFGCDDDDSTITEIKVCDFEPWDLPDIVDTGSEDQVWYFFCPRDYKYSGSRRSNRTTRAGFWKPTGKLRKVKDKHSKEEIGTKRSLVFYVRDHPKSRRTKWIMHEYEYIVSSSTLAVQGNFLLCKLKAKPDEKINNGDVVLSCDPEIGKFNEMTTNSSCDECEPSIHVASDFENCNPNESTTISTYDKVEQNDLIAFDFENQNLNEVTTDSAGDEGESHYYLGFDQEDQNSNEMAAMSTYVNGKLICPITFDISACEEGEWINQVPTPSDTLTSSTAANVYNNAAEATPLETYSVWLRNPQGMLGPDMATKIQPKRSNPVGYRFHPTDQELVGHFLNRKILNPDDEKMPIAELKVCDFEPWELSDKSKIKSNDQVYYFFCPRDYKYTHSRRSNRTTKAGYWKPTGKPRKVKDIRTKKPIGTKRTLVFYEKEHPKAKAVRTKWIMHEYEYIPQGNFLLCKLKAKSKGHISNSEPKQLASASESAMAVNSSCDECAPSDNMGSNVEDHNLDEMTPVSAYDKGEQNCPVALDFGNLNQSEVTANSACDESELGYHLASEREDQNPNEMTASSTNEECKLSCQVTSDIENHNSDKTSDILVSEQDEWSPHTATPDCGNHNAHDNTDMSTLSVASGLEIDRQKLHF</sequence>
<comment type="subcellular location">
    <subcellularLocation>
        <location evidence="1">Nucleus</location>
    </subcellularLocation>
</comment>
<evidence type="ECO:0000313" key="9">
    <source>
        <dbReference type="Proteomes" id="UP000467840"/>
    </source>
</evidence>
<evidence type="ECO:0000256" key="5">
    <source>
        <dbReference type="ARBA" id="ARBA00023242"/>
    </source>
</evidence>
<protein>
    <recommendedName>
        <fullName evidence="7">NAC domain-containing protein</fullName>
    </recommendedName>
</protein>
<dbReference type="InterPro" id="IPR003441">
    <property type="entry name" value="NAC-dom"/>
</dbReference>
<dbReference type="GO" id="GO:0003677">
    <property type="term" value="F:DNA binding"/>
    <property type="evidence" value="ECO:0007669"/>
    <property type="project" value="UniProtKB-KW"/>
</dbReference>
<dbReference type="PROSITE" id="PS51005">
    <property type="entry name" value="NAC"/>
    <property type="match status" value="2"/>
</dbReference>
<keyword evidence="9" id="KW-1185">Reference proteome</keyword>
<organism evidence="8 9">
    <name type="scientific">Hevea brasiliensis</name>
    <name type="common">Para rubber tree</name>
    <name type="synonym">Siphonia brasiliensis</name>
    <dbReference type="NCBI Taxonomy" id="3981"/>
    <lineage>
        <taxon>Eukaryota</taxon>
        <taxon>Viridiplantae</taxon>
        <taxon>Streptophyta</taxon>
        <taxon>Embryophyta</taxon>
        <taxon>Tracheophyta</taxon>
        <taxon>Spermatophyta</taxon>
        <taxon>Magnoliopsida</taxon>
        <taxon>eudicotyledons</taxon>
        <taxon>Gunneridae</taxon>
        <taxon>Pentapetalae</taxon>
        <taxon>rosids</taxon>
        <taxon>fabids</taxon>
        <taxon>Malpighiales</taxon>
        <taxon>Euphorbiaceae</taxon>
        <taxon>Crotonoideae</taxon>
        <taxon>Micrandreae</taxon>
        <taxon>Hevea</taxon>
    </lineage>
</organism>
<feature type="domain" description="NAC" evidence="7">
    <location>
        <begin position="670"/>
        <end position="815"/>
    </location>
</feature>
<dbReference type="EMBL" id="JAAGAX010000001">
    <property type="protein sequence ID" value="KAF2324962.1"/>
    <property type="molecule type" value="Genomic_DNA"/>
</dbReference>
<gene>
    <name evidence="8" type="ORF">GH714_021909</name>
</gene>
<dbReference type="Proteomes" id="UP000467840">
    <property type="component" value="Chromosome 5"/>
</dbReference>
<evidence type="ECO:0000256" key="1">
    <source>
        <dbReference type="ARBA" id="ARBA00004123"/>
    </source>
</evidence>
<dbReference type="Gene3D" id="2.170.150.80">
    <property type="entry name" value="NAC domain"/>
    <property type="match status" value="2"/>
</dbReference>